<organism evidence="1 2">
    <name type="scientific">Fasciola gigantica</name>
    <name type="common">Giant liver fluke</name>
    <dbReference type="NCBI Taxonomy" id="46835"/>
    <lineage>
        <taxon>Eukaryota</taxon>
        <taxon>Metazoa</taxon>
        <taxon>Spiralia</taxon>
        <taxon>Lophotrochozoa</taxon>
        <taxon>Platyhelminthes</taxon>
        <taxon>Trematoda</taxon>
        <taxon>Digenea</taxon>
        <taxon>Plagiorchiida</taxon>
        <taxon>Echinostomata</taxon>
        <taxon>Echinostomatoidea</taxon>
        <taxon>Fasciolidae</taxon>
        <taxon>Fasciola</taxon>
    </lineage>
</organism>
<comment type="caution">
    <text evidence="1">The sequence shown here is derived from an EMBL/GenBank/DDBJ whole genome shotgun (WGS) entry which is preliminary data.</text>
</comment>
<reference evidence="1 2" key="1">
    <citation type="submission" date="2019-04" db="EMBL/GenBank/DDBJ databases">
        <title>Annotation for the trematode Fasciola gigantica.</title>
        <authorList>
            <person name="Choi Y.-J."/>
        </authorList>
    </citation>
    <scope>NUCLEOTIDE SEQUENCE [LARGE SCALE GENOMIC DNA]</scope>
    <source>
        <strain evidence="1">Uganda_cow_1</strain>
    </source>
</reference>
<accession>A0A504Z6Y9</accession>
<name>A0A504Z6Y9_FASGI</name>
<dbReference type="Proteomes" id="UP000316759">
    <property type="component" value="Unassembled WGS sequence"/>
</dbReference>
<evidence type="ECO:0000313" key="2">
    <source>
        <dbReference type="Proteomes" id="UP000316759"/>
    </source>
</evidence>
<keyword evidence="2" id="KW-1185">Reference proteome</keyword>
<dbReference type="EMBL" id="SUNJ01002919">
    <property type="protein sequence ID" value="TPP65628.1"/>
    <property type="molecule type" value="Genomic_DNA"/>
</dbReference>
<evidence type="ECO:0000313" key="1">
    <source>
        <dbReference type="EMBL" id="TPP65628.1"/>
    </source>
</evidence>
<gene>
    <name evidence="1" type="ORF">FGIG_06795</name>
</gene>
<sequence>MDADGCCFSTHIFLVRSDSYRLICDIIRDSARHIKRNDCNLLIPKNSVIHTTNKIPFYETLEMSSLLLQSHTESTTQVGDRIATDEKEFRFQTDFEHTNMRHGFPFPFIVNSSASHQSLLNTVTFSTVQVRSSA</sequence>
<protein>
    <submittedName>
        <fullName evidence="1">Uncharacterized protein</fullName>
    </submittedName>
</protein>
<proteinExistence type="predicted"/>
<dbReference type="AlphaFoldDB" id="A0A504Z6Y9"/>